<dbReference type="Pfam" id="PF00486">
    <property type="entry name" value="Trans_reg_C"/>
    <property type="match status" value="1"/>
</dbReference>
<dbReference type="PROSITE" id="PS50110">
    <property type="entry name" value="RESPONSE_REGULATORY"/>
    <property type="match status" value="1"/>
</dbReference>
<dbReference type="RefSeq" id="WP_150445103.1">
    <property type="nucleotide sequence ID" value="NZ_VYQE01000003.1"/>
</dbReference>
<feature type="DNA-binding region" description="OmpR/PhoB-type" evidence="7">
    <location>
        <begin position="129"/>
        <end position="228"/>
    </location>
</feature>
<dbReference type="GO" id="GO:0000156">
    <property type="term" value="F:phosphorelay response regulator activity"/>
    <property type="evidence" value="ECO:0007669"/>
    <property type="project" value="TreeGrafter"/>
</dbReference>
<gene>
    <name evidence="10" type="ORF">F3S47_09855</name>
</gene>
<evidence type="ECO:0000259" key="8">
    <source>
        <dbReference type="PROSITE" id="PS50110"/>
    </source>
</evidence>
<dbReference type="InterPro" id="IPR001789">
    <property type="entry name" value="Sig_transdc_resp-reg_receiver"/>
</dbReference>
<reference evidence="10 11" key="1">
    <citation type="submission" date="2019-09" db="EMBL/GenBank/DDBJ databases">
        <authorList>
            <person name="Park J.-S."/>
            <person name="Choi H.-J."/>
        </authorList>
    </citation>
    <scope>NUCLEOTIDE SEQUENCE [LARGE SCALE GENOMIC DNA]</scope>
    <source>
        <strain evidence="10 11">176SS1-4</strain>
    </source>
</reference>
<dbReference type="InterPro" id="IPR011006">
    <property type="entry name" value="CheY-like_superfamily"/>
</dbReference>
<evidence type="ECO:0000259" key="9">
    <source>
        <dbReference type="PROSITE" id="PS51755"/>
    </source>
</evidence>
<keyword evidence="11" id="KW-1185">Reference proteome</keyword>
<evidence type="ECO:0000313" key="10">
    <source>
        <dbReference type="EMBL" id="KAA9007821.1"/>
    </source>
</evidence>
<dbReference type="EMBL" id="VYQE01000003">
    <property type="protein sequence ID" value="KAA9007821.1"/>
    <property type="molecule type" value="Genomic_DNA"/>
</dbReference>
<keyword evidence="4 7" id="KW-0238">DNA-binding</keyword>
<keyword evidence="2" id="KW-0902">Two-component regulatory system</keyword>
<dbReference type="PROSITE" id="PS51755">
    <property type="entry name" value="OMPR_PHOB"/>
    <property type="match status" value="1"/>
</dbReference>
<dbReference type="Pfam" id="PF00072">
    <property type="entry name" value="Response_reg"/>
    <property type="match status" value="1"/>
</dbReference>
<protein>
    <submittedName>
        <fullName evidence="10">Response regulator transcription factor</fullName>
    </submittedName>
</protein>
<proteinExistence type="predicted"/>
<evidence type="ECO:0000256" key="1">
    <source>
        <dbReference type="ARBA" id="ARBA00022553"/>
    </source>
</evidence>
<organism evidence="10 11">
    <name type="scientific">Histidinibacterium aquaticum</name>
    <dbReference type="NCBI Taxonomy" id="2613962"/>
    <lineage>
        <taxon>Bacteria</taxon>
        <taxon>Pseudomonadati</taxon>
        <taxon>Pseudomonadota</taxon>
        <taxon>Alphaproteobacteria</taxon>
        <taxon>Rhodobacterales</taxon>
        <taxon>Paracoccaceae</taxon>
        <taxon>Histidinibacterium</taxon>
    </lineage>
</organism>
<evidence type="ECO:0000256" key="4">
    <source>
        <dbReference type="ARBA" id="ARBA00023125"/>
    </source>
</evidence>
<evidence type="ECO:0000256" key="3">
    <source>
        <dbReference type="ARBA" id="ARBA00023015"/>
    </source>
</evidence>
<evidence type="ECO:0000256" key="5">
    <source>
        <dbReference type="ARBA" id="ARBA00023163"/>
    </source>
</evidence>
<dbReference type="GO" id="GO:0032993">
    <property type="term" value="C:protein-DNA complex"/>
    <property type="evidence" value="ECO:0007669"/>
    <property type="project" value="TreeGrafter"/>
</dbReference>
<feature type="domain" description="Response regulatory" evidence="8">
    <location>
        <begin position="3"/>
        <end position="115"/>
    </location>
</feature>
<name>A0A5J5GI00_9RHOB</name>
<keyword evidence="3" id="KW-0805">Transcription regulation</keyword>
<evidence type="ECO:0000256" key="2">
    <source>
        <dbReference type="ARBA" id="ARBA00023012"/>
    </source>
</evidence>
<accession>A0A5J5GI00</accession>
<dbReference type="InterPro" id="IPR036388">
    <property type="entry name" value="WH-like_DNA-bd_sf"/>
</dbReference>
<dbReference type="Gene3D" id="6.10.250.690">
    <property type="match status" value="1"/>
</dbReference>
<feature type="modified residue" description="4-aspartylphosphate" evidence="6">
    <location>
        <position position="51"/>
    </location>
</feature>
<keyword evidence="1 6" id="KW-0597">Phosphoprotein</keyword>
<dbReference type="Proteomes" id="UP000326554">
    <property type="component" value="Unassembled WGS sequence"/>
</dbReference>
<dbReference type="SUPFAM" id="SSF52172">
    <property type="entry name" value="CheY-like"/>
    <property type="match status" value="1"/>
</dbReference>
<dbReference type="Gene3D" id="3.40.50.2300">
    <property type="match status" value="1"/>
</dbReference>
<evidence type="ECO:0000313" key="11">
    <source>
        <dbReference type="Proteomes" id="UP000326554"/>
    </source>
</evidence>
<dbReference type="GO" id="GO:0000976">
    <property type="term" value="F:transcription cis-regulatory region binding"/>
    <property type="evidence" value="ECO:0007669"/>
    <property type="project" value="TreeGrafter"/>
</dbReference>
<dbReference type="CDD" id="cd00383">
    <property type="entry name" value="trans_reg_C"/>
    <property type="match status" value="1"/>
</dbReference>
<dbReference type="PANTHER" id="PTHR48111">
    <property type="entry name" value="REGULATOR OF RPOS"/>
    <property type="match status" value="1"/>
</dbReference>
<sequence length="230" mass="25281">MAKVLILEDDRDVAELVRAALEAEGHEPTIAENCSRLKALGLEDFDLFVLDVVLPDGSGLDIAREIRLSSDAGIVMLTGRATEIDTVLGLEIGADDYIAKPFRPRELSARVKSILRRRGEVASSTREPRGSASVDGWTIDFERREVFAESGAEIPLTPSEFDVLKVLVHRRDQALSRHELVESLRGRGWVANGRLVDGIISRIRAKLAKSTGENPIKTVRGVGYTLVERA</sequence>
<dbReference type="Gene3D" id="1.10.10.10">
    <property type="entry name" value="Winged helix-like DNA-binding domain superfamily/Winged helix DNA-binding domain"/>
    <property type="match status" value="1"/>
</dbReference>
<dbReference type="PANTHER" id="PTHR48111:SF1">
    <property type="entry name" value="TWO-COMPONENT RESPONSE REGULATOR ORR33"/>
    <property type="match status" value="1"/>
</dbReference>
<evidence type="ECO:0000256" key="7">
    <source>
        <dbReference type="PROSITE-ProRule" id="PRU01091"/>
    </source>
</evidence>
<dbReference type="InterPro" id="IPR016032">
    <property type="entry name" value="Sig_transdc_resp-reg_C-effctor"/>
</dbReference>
<dbReference type="GO" id="GO:0006355">
    <property type="term" value="P:regulation of DNA-templated transcription"/>
    <property type="evidence" value="ECO:0007669"/>
    <property type="project" value="InterPro"/>
</dbReference>
<dbReference type="GO" id="GO:0005829">
    <property type="term" value="C:cytosol"/>
    <property type="evidence" value="ECO:0007669"/>
    <property type="project" value="TreeGrafter"/>
</dbReference>
<dbReference type="SUPFAM" id="SSF46894">
    <property type="entry name" value="C-terminal effector domain of the bipartite response regulators"/>
    <property type="match status" value="1"/>
</dbReference>
<dbReference type="InterPro" id="IPR039420">
    <property type="entry name" value="WalR-like"/>
</dbReference>
<dbReference type="SMART" id="SM00448">
    <property type="entry name" value="REC"/>
    <property type="match status" value="1"/>
</dbReference>
<evidence type="ECO:0000256" key="6">
    <source>
        <dbReference type="PROSITE-ProRule" id="PRU00169"/>
    </source>
</evidence>
<keyword evidence="5" id="KW-0804">Transcription</keyword>
<dbReference type="SMART" id="SM00862">
    <property type="entry name" value="Trans_reg_C"/>
    <property type="match status" value="1"/>
</dbReference>
<dbReference type="InterPro" id="IPR001867">
    <property type="entry name" value="OmpR/PhoB-type_DNA-bd"/>
</dbReference>
<comment type="caution">
    <text evidence="10">The sequence shown here is derived from an EMBL/GenBank/DDBJ whole genome shotgun (WGS) entry which is preliminary data.</text>
</comment>
<feature type="domain" description="OmpR/PhoB-type" evidence="9">
    <location>
        <begin position="129"/>
        <end position="228"/>
    </location>
</feature>
<dbReference type="AlphaFoldDB" id="A0A5J5GI00"/>